<feature type="compositionally biased region" description="Basic and acidic residues" evidence="1">
    <location>
        <begin position="345"/>
        <end position="357"/>
    </location>
</feature>
<feature type="compositionally biased region" description="Basic and acidic residues" evidence="1">
    <location>
        <begin position="238"/>
        <end position="254"/>
    </location>
</feature>
<comment type="caution">
    <text evidence="3">The sequence shown here is derived from an EMBL/GenBank/DDBJ whole genome shotgun (WGS) entry which is preliminary data.</text>
</comment>
<feature type="compositionally biased region" description="Acidic residues" evidence="1">
    <location>
        <begin position="294"/>
        <end position="315"/>
    </location>
</feature>
<sequence length="713" mass="79953">MDSPGQSSYRQRSSSNDASYNSPHNMTTSNRAALVDSLYEALGRLKDKDEIEKTLEISDDNVDFAFEILINAPPSTDQREQKKIIEDHEFLGGIYDRAVQDDIREIIKVLPLQSSRHILEMYYHCGKNKDETISRICDDHAIPVGKPGKETSVKTEDMGKGKGREIMTEGMAIKSEPAQDAFDKYNPFTTTPRRLRDSSSSESDGRPPRFTPSSSTSSSQSPRDAIALRLGAPWRFSDLADRPEVPDKEIKTNNDNDGYDGEGVESDVDMLPAKDEVADEDEDIYDLPAKIEFADSDSNSDEGVDASSDPDEDAESNASGTIQNSSERDDDGDVDMSSETSNMEEEPKIELTNEEKEARLKEMFPGATINEIQTDLTLNNGDIDLAAEDLLEQFGSGGSEADEEERSPSPGVGSSRPKKLESHKRRAAAFAEDRQIKRVRCGEDMHDAEETHELDSADKWMIKLLHSDTGIQIGLDSGVHPCRITENVLSHVPGFQNWLQANPARIGVDRTMKVPDVSLETFNLAMQWAVCSTGQLTPNQRRSKTTEITAFIDLAIFATTVNLSLGKASGSYMTKLKTILVKHQTALTGSHIRKAFEKLEHGHQVRNLFILASIRPYAEFHTSSRNFDMAVDSGSESGSDDDDLNPAQRAAYRKARFCFHSEFNKLEEYQSQLLKEFHRVWWTRNSRDKKYSYLHFCHETFLTDPLTNERFQV</sequence>
<organism evidence="3 4">
    <name type="scientific">Oculimacula yallundae</name>
    <dbReference type="NCBI Taxonomy" id="86028"/>
    <lineage>
        <taxon>Eukaryota</taxon>
        <taxon>Fungi</taxon>
        <taxon>Dikarya</taxon>
        <taxon>Ascomycota</taxon>
        <taxon>Pezizomycotina</taxon>
        <taxon>Leotiomycetes</taxon>
        <taxon>Helotiales</taxon>
        <taxon>Ploettnerulaceae</taxon>
        <taxon>Oculimacula</taxon>
    </lineage>
</organism>
<reference evidence="3 4" key="1">
    <citation type="journal article" date="2024" name="Commun. Biol.">
        <title>Comparative genomic analysis of thermophilic fungi reveals convergent evolutionary adaptations and gene losses.</title>
        <authorList>
            <person name="Steindorff A.S."/>
            <person name="Aguilar-Pontes M.V."/>
            <person name="Robinson A.J."/>
            <person name="Andreopoulos B."/>
            <person name="LaButti K."/>
            <person name="Kuo A."/>
            <person name="Mondo S."/>
            <person name="Riley R."/>
            <person name="Otillar R."/>
            <person name="Haridas S."/>
            <person name="Lipzen A."/>
            <person name="Grimwood J."/>
            <person name="Schmutz J."/>
            <person name="Clum A."/>
            <person name="Reid I.D."/>
            <person name="Moisan M.C."/>
            <person name="Butler G."/>
            <person name="Nguyen T.T.M."/>
            <person name="Dewar K."/>
            <person name="Conant G."/>
            <person name="Drula E."/>
            <person name="Henrissat B."/>
            <person name="Hansel C."/>
            <person name="Singer S."/>
            <person name="Hutchinson M.I."/>
            <person name="de Vries R.P."/>
            <person name="Natvig D.O."/>
            <person name="Powell A.J."/>
            <person name="Tsang A."/>
            <person name="Grigoriev I.V."/>
        </authorList>
    </citation>
    <scope>NUCLEOTIDE SEQUENCE [LARGE SCALE GENOMIC DNA]</scope>
    <source>
        <strain evidence="3 4">CBS 494.80</strain>
    </source>
</reference>
<feature type="region of interest" description="Disordered" evidence="1">
    <location>
        <begin position="237"/>
        <end position="357"/>
    </location>
</feature>
<dbReference type="Pfam" id="PF02845">
    <property type="entry name" value="CUE"/>
    <property type="match status" value="1"/>
</dbReference>
<evidence type="ECO:0000259" key="2">
    <source>
        <dbReference type="PROSITE" id="PS51140"/>
    </source>
</evidence>
<gene>
    <name evidence="3" type="ORF">VTL71DRAFT_3969</name>
</gene>
<feature type="region of interest" description="Disordered" evidence="1">
    <location>
        <begin position="1"/>
        <end position="28"/>
    </location>
</feature>
<dbReference type="Proteomes" id="UP001595075">
    <property type="component" value="Unassembled WGS sequence"/>
</dbReference>
<feature type="compositionally biased region" description="Low complexity" evidence="1">
    <location>
        <begin position="211"/>
        <end position="223"/>
    </location>
</feature>
<dbReference type="InterPro" id="IPR003892">
    <property type="entry name" value="CUE"/>
</dbReference>
<evidence type="ECO:0000256" key="1">
    <source>
        <dbReference type="SAM" id="MobiDB-lite"/>
    </source>
</evidence>
<protein>
    <recommendedName>
        <fullName evidence="2">CUE domain-containing protein</fullName>
    </recommendedName>
</protein>
<feature type="domain" description="CUE" evidence="2">
    <location>
        <begin position="352"/>
        <end position="400"/>
    </location>
</feature>
<dbReference type="PROSITE" id="PS51140">
    <property type="entry name" value="CUE"/>
    <property type="match status" value="1"/>
</dbReference>
<feature type="region of interest" description="Disordered" evidence="1">
    <location>
        <begin position="171"/>
        <end position="223"/>
    </location>
</feature>
<feature type="compositionally biased region" description="Basic and acidic residues" evidence="1">
    <location>
        <begin position="194"/>
        <end position="207"/>
    </location>
</feature>
<evidence type="ECO:0000313" key="3">
    <source>
        <dbReference type="EMBL" id="KAL2064829.1"/>
    </source>
</evidence>
<dbReference type="EMBL" id="JAZHXI010000013">
    <property type="protein sequence ID" value="KAL2064829.1"/>
    <property type="molecule type" value="Genomic_DNA"/>
</dbReference>
<evidence type="ECO:0000313" key="4">
    <source>
        <dbReference type="Proteomes" id="UP001595075"/>
    </source>
</evidence>
<feature type="region of interest" description="Disordered" evidence="1">
    <location>
        <begin position="396"/>
        <end position="430"/>
    </location>
</feature>
<proteinExistence type="predicted"/>
<keyword evidence="4" id="KW-1185">Reference proteome</keyword>
<feature type="compositionally biased region" description="Acidic residues" evidence="1">
    <location>
        <begin position="257"/>
        <end position="268"/>
    </location>
</feature>
<accession>A0ABR4C4J1</accession>
<name>A0ABR4C4J1_9HELO</name>
<dbReference type="CDD" id="cd14279">
    <property type="entry name" value="CUE"/>
    <property type="match status" value="1"/>
</dbReference>